<dbReference type="Pfam" id="PF00408">
    <property type="entry name" value="PGM_PMM_IV"/>
    <property type="match status" value="1"/>
</dbReference>
<evidence type="ECO:0000256" key="5">
    <source>
        <dbReference type="ARBA" id="ARBA00022842"/>
    </source>
</evidence>
<evidence type="ECO:0000259" key="9">
    <source>
        <dbReference type="Pfam" id="PF02878"/>
    </source>
</evidence>
<comment type="caution">
    <text evidence="12">The sequence shown here is derived from an EMBL/GenBank/DDBJ whole genome shotgun (WGS) entry which is preliminary data.</text>
</comment>
<dbReference type="PRINTS" id="PR00509">
    <property type="entry name" value="PGMPMM"/>
</dbReference>
<feature type="domain" description="Alpha-D-phosphohexomutase alpha/beta/alpha" evidence="9">
    <location>
        <begin position="47"/>
        <end position="183"/>
    </location>
</feature>
<evidence type="ECO:0000313" key="12">
    <source>
        <dbReference type="EMBL" id="MBB6479001.1"/>
    </source>
</evidence>
<dbReference type="InterPro" id="IPR005846">
    <property type="entry name" value="A-D-PHexomutase_a/b/a-III"/>
</dbReference>
<feature type="domain" description="Alpha-D-phosphohexomutase C-terminal" evidence="8">
    <location>
        <begin position="520"/>
        <end position="554"/>
    </location>
</feature>
<feature type="domain" description="Alpha-D-phosphohexomutase alpha/beta/alpha" evidence="10">
    <location>
        <begin position="225"/>
        <end position="316"/>
    </location>
</feature>
<dbReference type="SUPFAM" id="SSF53738">
    <property type="entry name" value="Phosphoglucomutase, first 3 domains"/>
    <property type="match status" value="3"/>
</dbReference>
<evidence type="ECO:0000256" key="4">
    <source>
        <dbReference type="ARBA" id="ARBA00022723"/>
    </source>
</evidence>
<dbReference type="InterPro" id="IPR016066">
    <property type="entry name" value="A-D-PHexomutase_CS"/>
</dbReference>
<dbReference type="CDD" id="cd05799">
    <property type="entry name" value="PGM2"/>
    <property type="match status" value="1"/>
</dbReference>
<dbReference type="InterPro" id="IPR005845">
    <property type="entry name" value="A-D-PHexomutase_a/b/a-II"/>
</dbReference>
<name>A0A841R6I5_9SPIO</name>
<feature type="domain" description="Alpha-D-phosphohexomutase alpha/beta/alpha" evidence="11">
    <location>
        <begin position="326"/>
        <end position="452"/>
    </location>
</feature>
<dbReference type="InterPro" id="IPR005843">
    <property type="entry name" value="A-D-PHexomutase_C"/>
</dbReference>
<evidence type="ECO:0000256" key="7">
    <source>
        <dbReference type="RuleBase" id="RU004326"/>
    </source>
</evidence>
<organism evidence="12 13">
    <name type="scientific">Spirochaeta isovalerica</name>
    <dbReference type="NCBI Taxonomy" id="150"/>
    <lineage>
        <taxon>Bacteria</taxon>
        <taxon>Pseudomonadati</taxon>
        <taxon>Spirochaetota</taxon>
        <taxon>Spirochaetia</taxon>
        <taxon>Spirochaetales</taxon>
        <taxon>Spirochaetaceae</taxon>
        <taxon>Spirochaeta</taxon>
    </lineage>
</organism>
<comment type="cofactor">
    <cofactor evidence="1">
        <name>Mg(2+)</name>
        <dbReference type="ChEBI" id="CHEBI:18420"/>
    </cofactor>
</comment>
<keyword evidence="4 7" id="KW-0479">Metal-binding</keyword>
<dbReference type="AlphaFoldDB" id="A0A841R6I5"/>
<dbReference type="Gene3D" id="3.30.310.50">
    <property type="entry name" value="Alpha-D-phosphohexomutase, C-terminal domain"/>
    <property type="match status" value="1"/>
</dbReference>
<reference evidence="12 13" key="1">
    <citation type="submission" date="2020-08" db="EMBL/GenBank/DDBJ databases">
        <title>Genomic Encyclopedia of Type Strains, Phase IV (KMG-IV): sequencing the most valuable type-strain genomes for metagenomic binning, comparative biology and taxonomic classification.</title>
        <authorList>
            <person name="Goeker M."/>
        </authorList>
    </citation>
    <scope>NUCLEOTIDE SEQUENCE [LARGE SCALE GENOMIC DNA]</scope>
    <source>
        <strain evidence="12 13">DSM 2461</strain>
    </source>
</reference>
<keyword evidence="13" id="KW-1185">Reference proteome</keyword>
<evidence type="ECO:0000256" key="2">
    <source>
        <dbReference type="ARBA" id="ARBA00010231"/>
    </source>
</evidence>
<evidence type="ECO:0000256" key="1">
    <source>
        <dbReference type="ARBA" id="ARBA00001946"/>
    </source>
</evidence>
<evidence type="ECO:0000256" key="6">
    <source>
        <dbReference type="ARBA" id="ARBA00023235"/>
    </source>
</evidence>
<proteinExistence type="inferred from homology"/>
<dbReference type="GO" id="GO:0008973">
    <property type="term" value="F:phosphopentomutase activity"/>
    <property type="evidence" value="ECO:0007669"/>
    <property type="project" value="TreeGrafter"/>
</dbReference>
<gene>
    <name evidence="12" type="ORF">HNR50_000634</name>
</gene>
<dbReference type="PANTHER" id="PTHR45745:SF1">
    <property type="entry name" value="PHOSPHOGLUCOMUTASE 2B-RELATED"/>
    <property type="match status" value="1"/>
</dbReference>
<dbReference type="Pfam" id="PF02880">
    <property type="entry name" value="PGM_PMM_III"/>
    <property type="match status" value="1"/>
</dbReference>
<evidence type="ECO:0000259" key="8">
    <source>
        <dbReference type="Pfam" id="PF00408"/>
    </source>
</evidence>
<dbReference type="InterPro" id="IPR005841">
    <property type="entry name" value="Alpha-D-phosphohexomutase_SF"/>
</dbReference>
<keyword evidence="3" id="KW-0597">Phosphoprotein</keyword>
<dbReference type="InterPro" id="IPR036900">
    <property type="entry name" value="A-D-PHexomutase_C_sf"/>
</dbReference>
<keyword evidence="5 7" id="KW-0460">Magnesium</keyword>
<dbReference type="Proteomes" id="UP000587760">
    <property type="component" value="Unassembled WGS sequence"/>
</dbReference>
<evidence type="ECO:0000256" key="3">
    <source>
        <dbReference type="ARBA" id="ARBA00022553"/>
    </source>
</evidence>
<dbReference type="PANTHER" id="PTHR45745">
    <property type="entry name" value="PHOSPHOMANNOMUTASE 45A"/>
    <property type="match status" value="1"/>
</dbReference>
<dbReference type="RefSeq" id="WP_184743639.1">
    <property type="nucleotide sequence ID" value="NZ_JACHGJ010000001.1"/>
</dbReference>
<dbReference type="PROSITE" id="PS00710">
    <property type="entry name" value="PGM_PMM"/>
    <property type="match status" value="1"/>
</dbReference>
<dbReference type="EMBL" id="JACHGJ010000001">
    <property type="protein sequence ID" value="MBB6479001.1"/>
    <property type="molecule type" value="Genomic_DNA"/>
</dbReference>
<evidence type="ECO:0000259" key="11">
    <source>
        <dbReference type="Pfam" id="PF02880"/>
    </source>
</evidence>
<evidence type="ECO:0000313" key="13">
    <source>
        <dbReference type="Proteomes" id="UP000587760"/>
    </source>
</evidence>
<dbReference type="GO" id="GO:0005975">
    <property type="term" value="P:carbohydrate metabolic process"/>
    <property type="evidence" value="ECO:0007669"/>
    <property type="project" value="InterPro"/>
</dbReference>
<accession>A0A841R6I5</accession>
<dbReference type="GO" id="GO:0006166">
    <property type="term" value="P:purine ribonucleoside salvage"/>
    <property type="evidence" value="ECO:0007669"/>
    <property type="project" value="TreeGrafter"/>
</dbReference>
<dbReference type="InterPro" id="IPR005844">
    <property type="entry name" value="A-D-PHexomutase_a/b/a-I"/>
</dbReference>
<dbReference type="GO" id="GO:0004614">
    <property type="term" value="F:phosphoglucomutase activity"/>
    <property type="evidence" value="ECO:0007669"/>
    <property type="project" value="UniProtKB-EC"/>
</dbReference>
<dbReference type="InterPro" id="IPR016055">
    <property type="entry name" value="A-D-PHexomutase_a/b/a-I/II/III"/>
</dbReference>
<dbReference type="EC" id="5.4.2.2" evidence="12"/>
<dbReference type="Pfam" id="PF02878">
    <property type="entry name" value="PGM_PMM_I"/>
    <property type="match status" value="1"/>
</dbReference>
<dbReference type="GO" id="GO:0000287">
    <property type="term" value="F:magnesium ion binding"/>
    <property type="evidence" value="ECO:0007669"/>
    <property type="project" value="InterPro"/>
</dbReference>
<comment type="similarity">
    <text evidence="2 7">Belongs to the phosphohexose mutase family.</text>
</comment>
<protein>
    <submittedName>
        <fullName evidence="12">Phosphoglucomutase</fullName>
        <ecNumber evidence="12">5.4.2.2</ecNumber>
    </submittedName>
</protein>
<dbReference type="SUPFAM" id="SSF55957">
    <property type="entry name" value="Phosphoglucomutase, C-terminal domain"/>
    <property type="match status" value="1"/>
</dbReference>
<evidence type="ECO:0000259" key="10">
    <source>
        <dbReference type="Pfam" id="PF02879"/>
    </source>
</evidence>
<sequence>MDKKEILNKAKAYIEEEKNPFFRNQVQELIDRNDLDELNERFYKELDFGTGGLRGEIGGGYNRMNSYTVSKATQGLATYMVKNVREEDRIAVISYDSRNFSDNFSEEAALVLAGNGIKTYLFSGLRPTPVLSFAVRELHATAGIMVTASHNPAKYNGYKVFWSDGAQVTPPHDTGIIKEVRAVTSEIKKISREDAISKGLLVMIDSEVDEPYEKMVVSQTLRPELVKEKGKDLKIVYTPLHGAGNVPVNNALKKMGIAVFTVPEQEKPDGDFPTVAFPNPEITEAMELALKYGKQENADLIMGTDPDSDRLGIAVPENGEFRLITGNQLGALLADYIFRTRKELGTLPSNGAFINTIVTSDLQIKIAEAYGIKTFKVLTGFKYIGLKIREFEEKENYTYLFGGEESYGFLVGTAARDKDAVSAATMTAEMALWNVTQGRSVLDHLNEIYEKYGYYQEALFSNYFEGQQGAAVMDNLMAGLRAEPPVSFGGIKIAEIIDYKNGTTKYTSSGKVEKNIELPSSNVLQFILEEGSLVTVRPSGTEPKIKFYASCCEKPGMEIEEAKAGTTAKISAIEAQVKEMVSRAAK</sequence>
<dbReference type="Gene3D" id="3.40.120.10">
    <property type="entry name" value="Alpha-D-Glucose-1,6-Bisphosphate, subunit A, domain 3"/>
    <property type="match status" value="3"/>
</dbReference>
<keyword evidence="6 12" id="KW-0413">Isomerase</keyword>
<dbReference type="Pfam" id="PF02879">
    <property type="entry name" value="PGM_PMM_II"/>
    <property type="match status" value="1"/>
</dbReference>